<organism evidence="2 3">
    <name type="scientific">Ravibacter arvi</name>
    <dbReference type="NCBI Taxonomy" id="2051041"/>
    <lineage>
        <taxon>Bacteria</taxon>
        <taxon>Pseudomonadati</taxon>
        <taxon>Bacteroidota</taxon>
        <taxon>Cytophagia</taxon>
        <taxon>Cytophagales</taxon>
        <taxon>Spirosomataceae</taxon>
        <taxon>Ravibacter</taxon>
    </lineage>
</organism>
<dbReference type="EMBL" id="BAABEY010000002">
    <property type="protein sequence ID" value="GAA4432194.1"/>
    <property type="molecule type" value="Genomic_DNA"/>
</dbReference>
<evidence type="ECO:0000256" key="1">
    <source>
        <dbReference type="SAM" id="MobiDB-lite"/>
    </source>
</evidence>
<reference evidence="3" key="1">
    <citation type="journal article" date="2019" name="Int. J. Syst. Evol. Microbiol.">
        <title>The Global Catalogue of Microorganisms (GCM) 10K type strain sequencing project: providing services to taxonomists for standard genome sequencing and annotation.</title>
        <authorList>
            <consortium name="The Broad Institute Genomics Platform"/>
            <consortium name="The Broad Institute Genome Sequencing Center for Infectious Disease"/>
            <person name="Wu L."/>
            <person name="Ma J."/>
        </authorList>
    </citation>
    <scope>NUCLEOTIDE SEQUENCE [LARGE SCALE GENOMIC DNA]</scope>
    <source>
        <strain evidence="3">JCM 31920</strain>
    </source>
</reference>
<keyword evidence="3" id="KW-1185">Reference proteome</keyword>
<dbReference type="RefSeq" id="WP_345026328.1">
    <property type="nucleotide sequence ID" value="NZ_BAABEY010000002.1"/>
</dbReference>
<sequence length="256" mass="27930">MKPTLVAIIALWGVLSCTGGGKSKGGSGENIDHAVSSKSKNNDEKEGNSCLLAYQHKYDQLLSESEVLSVTGFSGEVLETEYSNVLKNPETHEFLYKFKNGRMGKIRGIRQEIELPDVVVVGSIQPMSLNTFNQSYRVITDAEKAAAKEALSEAAAGSSGNADAEKALKRAKEQNISKEQIRKTGNALTDAFQEISRGYRTVEDLGDAATWNVETGQLIVLKNGVKFEVRADVSNDMQKNKRVATELAGRILDRCK</sequence>
<dbReference type="Proteomes" id="UP001501508">
    <property type="component" value="Unassembled WGS sequence"/>
</dbReference>
<proteinExistence type="predicted"/>
<accession>A0ABP8LPX4</accession>
<evidence type="ECO:0000313" key="3">
    <source>
        <dbReference type="Proteomes" id="UP001501508"/>
    </source>
</evidence>
<protein>
    <recommendedName>
        <fullName evidence="4">Lipoprotein</fullName>
    </recommendedName>
</protein>
<comment type="caution">
    <text evidence="2">The sequence shown here is derived from an EMBL/GenBank/DDBJ whole genome shotgun (WGS) entry which is preliminary data.</text>
</comment>
<name>A0ABP8LPX4_9BACT</name>
<dbReference type="PROSITE" id="PS51257">
    <property type="entry name" value="PROKAR_LIPOPROTEIN"/>
    <property type="match status" value="1"/>
</dbReference>
<gene>
    <name evidence="2" type="ORF">GCM10023091_03870</name>
</gene>
<feature type="region of interest" description="Disordered" evidence="1">
    <location>
        <begin position="21"/>
        <end position="44"/>
    </location>
</feature>
<evidence type="ECO:0000313" key="2">
    <source>
        <dbReference type="EMBL" id="GAA4432194.1"/>
    </source>
</evidence>
<evidence type="ECO:0008006" key="4">
    <source>
        <dbReference type="Google" id="ProtNLM"/>
    </source>
</evidence>